<evidence type="ECO:0000256" key="1">
    <source>
        <dbReference type="SAM" id="MobiDB-lite"/>
    </source>
</evidence>
<dbReference type="KEGG" id="msea:METESE_28220"/>
<evidence type="ECO:0000313" key="3">
    <source>
        <dbReference type="Proteomes" id="UP001228113"/>
    </source>
</evidence>
<keyword evidence="3" id="KW-1185">Reference proteome</keyword>
<proteinExistence type="predicted"/>
<name>A0AA48GX34_9BACT</name>
<dbReference type="EMBL" id="AP027081">
    <property type="protein sequence ID" value="BDU77864.1"/>
    <property type="molecule type" value="Genomic_DNA"/>
</dbReference>
<feature type="region of interest" description="Disordered" evidence="1">
    <location>
        <begin position="421"/>
        <end position="443"/>
    </location>
</feature>
<gene>
    <name evidence="2" type="ORF">METESE_28220</name>
</gene>
<dbReference type="AlphaFoldDB" id="A0AA48GX34"/>
<dbReference type="SUPFAM" id="SSF49464">
    <property type="entry name" value="Carboxypeptidase regulatory domain-like"/>
    <property type="match status" value="1"/>
</dbReference>
<dbReference type="InterPro" id="IPR008969">
    <property type="entry name" value="CarboxyPept-like_regulatory"/>
</dbReference>
<sequence>MIRLPWAFILCLPLAGAPVSGRVTDGLRPLAGVRVHPDRTPRVRPTRALPSALTDAEGRFTLDLEPADTAVVVESPGRVRDIVPLADLGRDVVLPPAPAYRKEKVVVIRLRWPGEAPLRTDDELRALLFSREPGAASAANYFYEISKGSLELELGRFLPMDDETPPHPRDDVQARAILARAVTRLRDLEPGPWDAVDNRTGAPGPDGRPDHLWVVAPGRPGTVTDTVEELSAICILEPLPWNRTVQWPMVLFPDETPLGFIVHEALHAMGENRVDDFYVADRRVRTAGRWDVMDAGMFQGWDAFHPGEGPWQEDTAYSPAHPMGWVRTDLWYHGAFKDTVPTLRVERAWEGWLDPLARAPGAHPQRLVVPDPRRRGRFWEFNVRRPLGFDRGRVAGRWGAGYEGLVVARVDPGLLSRGEPRGPVRVIDAHPGTPEPARPRYPGGRWQLDDAAFNLGPGERSRGQDGPLAWEVLAVDPAGRMRIRVRLKR</sequence>
<reference evidence="2" key="1">
    <citation type="journal article" date="2023" name="Int. J. Syst. Evol. Microbiol.">
        <title>Mesoterricola silvestris gen. nov., sp. nov., Mesoterricola sediminis sp. nov., Geothrix oryzae sp. nov., Geothrix edaphica sp. nov., Geothrix rubra sp. nov., and Geothrix limicola sp. nov., six novel members of Acidobacteriota isolated from soils.</title>
        <authorList>
            <person name="Itoh H."/>
            <person name="Sugisawa Y."/>
            <person name="Mise K."/>
            <person name="Xu Z."/>
            <person name="Kuniyasu M."/>
            <person name="Ushijima N."/>
            <person name="Kawano K."/>
            <person name="Kobayashi E."/>
            <person name="Shiratori Y."/>
            <person name="Masuda Y."/>
            <person name="Senoo K."/>
        </authorList>
    </citation>
    <scope>NUCLEOTIDE SEQUENCE</scope>
    <source>
        <strain evidence="2">W786</strain>
    </source>
</reference>
<evidence type="ECO:0000313" key="2">
    <source>
        <dbReference type="EMBL" id="BDU77864.1"/>
    </source>
</evidence>
<protein>
    <submittedName>
        <fullName evidence="2">Uncharacterized protein</fullName>
    </submittedName>
</protein>
<dbReference type="Proteomes" id="UP001228113">
    <property type="component" value="Chromosome"/>
</dbReference>
<organism evidence="2 3">
    <name type="scientific">Mesoterricola sediminis</name>
    <dbReference type="NCBI Taxonomy" id="2927980"/>
    <lineage>
        <taxon>Bacteria</taxon>
        <taxon>Pseudomonadati</taxon>
        <taxon>Acidobacteriota</taxon>
        <taxon>Holophagae</taxon>
        <taxon>Holophagales</taxon>
        <taxon>Holophagaceae</taxon>
        <taxon>Mesoterricola</taxon>
    </lineage>
</organism>
<dbReference type="RefSeq" id="WP_243330022.1">
    <property type="nucleotide sequence ID" value="NZ_AP027081.1"/>
</dbReference>
<accession>A0AA48GX34</accession>